<accession>A0ACB8TEE1</accession>
<name>A0ACB8TEE1_9AGAM</name>
<evidence type="ECO:0000313" key="1">
    <source>
        <dbReference type="EMBL" id="KAI0066780.1"/>
    </source>
</evidence>
<dbReference type="EMBL" id="MU277191">
    <property type="protein sequence ID" value="KAI0066780.1"/>
    <property type="molecule type" value="Genomic_DNA"/>
</dbReference>
<sequence length="297" mass="31985">MAEQAELAFVKNLVNTLGSQPVTFPNDFQQAPENTLKRVPVLQIQPENNEIAVQVDVPPPPEHKKEEVAPITTVQVTFKSLKPPFSITIPVSLADPISTVKNEIAAQPHAPPADAQRLLLKGKALADAKLLKEYNVKEGDTVNLMVKPGFQWDPTKPASPPEALSLAPPPVSEDSLSPTPPAGKKRGHGRIPSVVLSPTPTSPMQEVQDIPLVDEDGLTVSAEMPADTAIPQSTYQTTISRPEFWDKLVTFLRSEFTTNSDALVAFEDFLNASKGSLTASEIAKIRDHVGVIGMAGT</sequence>
<dbReference type="Proteomes" id="UP000814140">
    <property type="component" value="Unassembled WGS sequence"/>
</dbReference>
<reference evidence="1" key="1">
    <citation type="submission" date="2021-03" db="EMBL/GenBank/DDBJ databases">
        <authorList>
            <consortium name="DOE Joint Genome Institute"/>
            <person name="Ahrendt S."/>
            <person name="Looney B.P."/>
            <person name="Miyauchi S."/>
            <person name="Morin E."/>
            <person name="Drula E."/>
            <person name="Courty P.E."/>
            <person name="Chicoki N."/>
            <person name="Fauchery L."/>
            <person name="Kohler A."/>
            <person name="Kuo A."/>
            <person name="Labutti K."/>
            <person name="Pangilinan J."/>
            <person name="Lipzen A."/>
            <person name="Riley R."/>
            <person name="Andreopoulos W."/>
            <person name="He G."/>
            <person name="Johnson J."/>
            <person name="Barry K.W."/>
            <person name="Grigoriev I.V."/>
            <person name="Nagy L."/>
            <person name="Hibbett D."/>
            <person name="Henrissat B."/>
            <person name="Matheny P.B."/>
            <person name="Labbe J."/>
            <person name="Martin F."/>
        </authorList>
    </citation>
    <scope>NUCLEOTIDE SEQUENCE</scope>
    <source>
        <strain evidence="1">HHB10654</strain>
    </source>
</reference>
<proteinExistence type="predicted"/>
<evidence type="ECO:0000313" key="2">
    <source>
        <dbReference type="Proteomes" id="UP000814140"/>
    </source>
</evidence>
<protein>
    <submittedName>
        <fullName evidence="1">Uncharacterized protein</fullName>
    </submittedName>
</protein>
<reference evidence="1" key="2">
    <citation type="journal article" date="2022" name="New Phytol.">
        <title>Evolutionary transition to the ectomycorrhizal habit in the genomes of a hyperdiverse lineage of mushroom-forming fungi.</title>
        <authorList>
            <person name="Looney B."/>
            <person name="Miyauchi S."/>
            <person name="Morin E."/>
            <person name="Drula E."/>
            <person name="Courty P.E."/>
            <person name="Kohler A."/>
            <person name="Kuo A."/>
            <person name="LaButti K."/>
            <person name="Pangilinan J."/>
            <person name="Lipzen A."/>
            <person name="Riley R."/>
            <person name="Andreopoulos W."/>
            <person name="He G."/>
            <person name="Johnson J."/>
            <person name="Nolan M."/>
            <person name="Tritt A."/>
            <person name="Barry K.W."/>
            <person name="Grigoriev I.V."/>
            <person name="Nagy L.G."/>
            <person name="Hibbett D."/>
            <person name="Henrissat B."/>
            <person name="Matheny P.B."/>
            <person name="Labbe J."/>
            <person name="Martin F.M."/>
        </authorList>
    </citation>
    <scope>NUCLEOTIDE SEQUENCE</scope>
    <source>
        <strain evidence="1">HHB10654</strain>
    </source>
</reference>
<organism evidence="1 2">
    <name type="scientific">Artomyces pyxidatus</name>
    <dbReference type="NCBI Taxonomy" id="48021"/>
    <lineage>
        <taxon>Eukaryota</taxon>
        <taxon>Fungi</taxon>
        <taxon>Dikarya</taxon>
        <taxon>Basidiomycota</taxon>
        <taxon>Agaricomycotina</taxon>
        <taxon>Agaricomycetes</taxon>
        <taxon>Russulales</taxon>
        <taxon>Auriscalpiaceae</taxon>
        <taxon>Artomyces</taxon>
    </lineage>
</organism>
<gene>
    <name evidence="1" type="ORF">BV25DRAFT_1835190</name>
</gene>
<keyword evidence="2" id="KW-1185">Reference proteome</keyword>
<comment type="caution">
    <text evidence="1">The sequence shown here is derived from an EMBL/GenBank/DDBJ whole genome shotgun (WGS) entry which is preliminary data.</text>
</comment>